<accession>A0ABP1PWS7</accession>
<reference evidence="2 3" key="1">
    <citation type="submission" date="2024-08" db="EMBL/GenBank/DDBJ databases">
        <authorList>
            <person name="Cucini C."/>
            <person name="Frati F."/>
        </authorList>
    </citation>
    <scope>NUCLEOTIDE SEQUENCE [LARGE SCALE GENOMIC DNA]</scope>
</reference>
<dbReference type="InterPro" id="IPR055148">
    <property type="entry name" value="ZW10_C_2"/>
</dbReference>
<dbReference type="Gene3D" id="1.10.357.150">
    <property type="match status" value="1"/>
</dbReference>
<comment type="caution">
    <text evidence="2">The sequence shown here is derived from an EMBL/GenBank/DDBJ whole genome shotgun (WGS) entry which is preliminary data.</text>
</comment>
<organism evidence="2 3">
    <name type="scientific">Orchesella dallaii</name>
    <dbReference type="NCBI Taxonomy" id="48710"/>
    <lineage>
        <taxon>Eukaryota</taxon>
        <taxon>Metazoa</taxon>
        <taxon>Ecdysozoa</taxon>
        <taxon>Arthropoda</taxon>
        <taxon>Hexapoda</taxon>
        <taxon>Collembola</taxon>
        <taxon>Entomobryomorpha</taxon>
        <taxon>Entomobryoidea</taxon>
        <taxon>Orchesellidae</taxon>
        <taxon>Orchesellinae</taxon>
        <taxon>Orchesella</taxon>
    </lineage>
</organism>
<dbReference type="EMBL" id="CAXLJM020000014">
    <property type="protein sequence ID" value="CAL8080702.1"/>
    <property type="molecule type" value="Genomic_DNA"/>
</dbReference>
<dbReference type="PANTHER" id="PTHR12205:SF0">
    <property type="entry name" value="CENTROMERE_KINETOCHORE PROTEIN ZW10 HOMOLOG"/>
    <property type="match status" value="1"/>
</dbReference>
<keyword evidence="3" id="KW-1185">Reference proteome</keyword>
<dbReference type="Proteomes" id="UP001642540">
    <property type="component" value="Unassembled WGS sequence"/>
</dbReference>
<evidence type="ECO:0000313" key="2">
    <source>
        <dbReference type="EMBL" id="CAL8080702.1"/>
    </source>
</evidence>
<dbReference type="InterPro" id="IPR046362">
    <property type="entry name" value="Zw10/DSL1_C_sf"/>
</dbReference>
<sequence length="726" mass="82168">MSNFLAEVLHAKENATIDELNEILRTLGSKISQLKHNVVQSLHSTFVLYDTDVDRVVEWYTQILDAKEQTEKLENQLGEDKQILHSANEDLEQINCELGQCQASIVLLKSLVDIVKNLERADPADYYNAARLIKESEDELSSIAGSFRNAEDHIWVKQLRARFSDLVVDVYDKCRKEWGALFRFDTNSLTIYPHAANIDQLITSLRNIKSFNRVWEKFVNMLWQELFKPACSTEFKIEVCESNTGLKYEADDVPTRERDSFIGETSFLHVNDVQDKERDNIVIRAKKLDKPFSNAAELFGNLTELITGINSVFCENQTEMTNLANVIAPKICNELANKYLKTLILQKCGGDIEIARADVAHMKKFVRYLEDEMNFHFPEPNIFQDIEDNFDSLFKSQVREALVVKLRDLIKSDVHNTDEINYEGVPNSKLSADEIILLRKNPALFPRCVVSKSIAVLVQLLKEHMKQYPKDVGMSASVLSLYLALVKIPKHEADAGELVPLTSVLIHNNSLFLAHHAGYTFELCDDLVPDLRGKASQAIAFMMRSVRSKLNELISTAMSSIEERVDRGIDITHDFLVITAELKRLNTVMTGVLPPLSWHDILATLVDHTLNEMCSKVLAWDDIPANSASELASAFTQFAVATSSLFKGDASSPREVEALTARAVKKWQRFKLLSFVLTASMKEIESKWVGGCGPLAIEYSAEEVRRLVRALFQNTDRRAAFLATIK</sequence>
<evidence type="ECO:0000259" key="1">
    <source>
        <dbReference type="Pfam" id="PF22766"/>
    </source>
</evidence>
<feature type="domain" description="ZW10 C-terminal helical" evidence="1">
    <location>
        <begin position="580"/>
        <end position="725"/>
    </location>
</feature>
<proteinExistence type="predicted"/>
<name>A0ABP1PWS7_9HEXA</name>
<gene>
    <name evidence="2" type="ORF">ODALV1_LOCUS4713</name>
</gene>
<dbReference type="Pfam" id="PF22766">
    <property type="entry name" value="ZW10_C2"/>
    <property type="match status" value="1"/>
</dbReference>
<evidence type="ECO:0000313" key="3">
    <source>
        <dbReference type="Proteomes" id="UP001642540"/>
    </source>
</evidence>
<protein>
    <recommendedName>
        <fullName evidence="1">ZW10 C-terminal helical domain-containing protein</fullName>
    </recommendedName>
</protein>
<dbReference type="PANTHER" id="PTHR12205">
    <property type="entry name" value="CENTROMERE/KINETOCHORE PROTEIN ZW10"/>
    <property type="match status" value="1"/>
</dbReference>